<evidence type="ECO:0000313" key="1">
    <source>
        <dbReference type="EMBL" id="SPH21793.1"/>
    </source>
</evidence>
<sequence>MQLASYFSKTVNPILGAFKRATPQIDEDGVVVPHAHVRPKRIATRQKQTPTQNDSDALVIPCPDPTAEDRERDFHQMRGQRLARQENWDDISSAIRLADRSLSKTSGGMPVADLISYGARADVVQACEHALLSGKPAKGAPILAGIEALEEVLAECGQDYTIAAVVAHAHMDIAWAWRGTCWDAEVSQRNKEAFQAHFDRARDILDPFQSLTPKPAFLAAAECALRGGCPDGKLKIADAYQQLIDLDPENARAMRAMGNHLLPRWFGDYNQLELEARRTASRTQSTWGAGAYTWVQLDAIAFDDEACARLDVSFFVDGLHDILERTNNQYIVNLMAAYCANTMGNARGGHDEADQVRSQIAECAKWIIREHLTELHPMIWAHAARGFDNSLRVRCPDRFAAAGQADALRIIGNLFRPDIAAGRKVVFTEDGPVTRPA</sequence>
<accession>A0A2R8BFB0</accession>
<dbReference type="Proteomes" id="UP000244880">
    <property type="component" value="Unassembled WGS sequence"/>
</dbReference>
<organism evidence="1 2">
    <name type="scientific">Ascidiaceihabitans donghaensis</name>
    <dbReference type="NCBI Taxonomy" id="1510460"/>
    <lineage>
        <taxon>Bacteria</taxon>
        <taxon>Pseudomonadati</taxon>
        <taxon>Pseudomonadota</taxon>
        <taxon>Alphaproteobacteria</taxon>
        <taxon>Rhodobacterales</taxon>
        <taxon>Paracoccaceae</taxon>
        <taxon>Ascidiaceihabitans</taxon>
    </lineage>
</organism>
<dbReference type="EMBL" id="OMOR01000001">
    <property type="protein sequence ID" value="SPH21793.1"/>
    <property type="molecule type" value="Genomic_DNA"/>
</dbReference>
<keyword evidence="2" id="KW-1185">Reference proteome</keyword>
<name>A0A2R8BFB0_9RHOB</name>
<evidence type="ECO:0000313" key="2">
    <source>
        <dbReference type="Proteomes" id="UP000244880"/>
    </source>
</evidence>
<reference evidence="1 2" key="1">
    <citation type="submission" date="2018-03" db="EMBL/GenBank/DDBJ databases">
        <authorList>
            <person name="Keele B.F."/>
        </authorList>
    </citation>
    <scope>NUCLEOTIDE SEQUENCE [LARGE SCALE GENOMIC DNA]</scope>
    <source>
        <strain evidence="1 2">CECT 8599</strain>
    </source>
</reference>
<dbReference type="AlphaFoldDB" id="A0A2R8BFB0"/>
<proteinExistence type="predicted"/>
<protein>
    <submittedName>
        <fullName evidence="1">Uncharacterized protein</fullName>
    </submittedName>
</protein>
<dbReference type="RefSeq" id="WP_245926026.1">
    <property type="nucleotide sequence ID" value="NZ_OMOR01000001.1"/>
</dbReference>
<gene>
    <name evidence="1" type="ORF">ASD8599_02543</name>
</gene>